<protein>
    <submittedName>
        <fullName evidence="1">(rape) hypothetical protein</fullName>
    </submittedName>
    <submittedName>
        <fullName evidence="2">BnaCnng14660D protein</fullName>
    </submittedName>
</protein>
<dbReference type="Proteomes" id="UP000028999">
    <property type="component" value="Unassembled WGS sequence"/>
</dbReference>
<reference evidence="2" key="2">
    <citation type="submission" date="2014-06" db="EMBL/GenBank/DDBJ databases">
        <authorList>
            <person name="Genoscope - CEA"/>
        </authorList>
    </citation>
    <scope>NUCLEOTIDE SEQUENCE</scope>
</reference>
<reference evidence="2 3" key="1">
    <citation type="journal article" date="2014" name="Science">
        <title>Plant genetics. Early allopolyploid evolution in the post-Neolithic Brassica napus oilseed genome.</title>
        <authorList>
            <person name="Chalhoub B."/>
            <person name="Denoeud F."/>
            <person name="Liu S."/>
            <person name="Parkin I.A."/>
            <person name="Tang H."/>
            <person name="Wang X."/>
            <person name="Chiquet J."/>
            <person name="Belcram H."/>
            <person name="Tong C."/>
            <person name="Samans B."/>
            <person name="Correa M."/>
            <person name="Da Silva C."/>
            <person name="Just J."/>
            <person name="Falentin C."/>
            <person name="Koh C.S."/>
            <person name="Le Clainche I."/>
            <person name="Bernard M."/>
            <person name="Bento P."/>
            <person name="Noel B."/>
            <person name="Labadie K."/>
            <person name="Alberti A."/>
            <person name="Charles M."/>
            <person name="Arnaud D."/>
            <person name="Guo H."/>
            <person name="Daviaud C."/>
            <person name="Alamery S."/>
            <person name="Jabbari K."/>
            <person name="Zhao M."/>
            <person name="Edger P.P."/>
            <person name="Chelaifa H."/>
            <person name="Tack D."/>
            <person name="Lassalle G."/>
            <person name="Mestiri I."/>
            <person name="Schnel N."/>
            <person name="Le Paslier M.C."/>
            <person name="Fan G."/>
            <person name="Renault V."/>
            <person name="Bayer P.E."/>
            <person name="Golicz A.A."/>
            <person name="Manoli S."/>
            <person name="Lee T.H."/>
            <person name="Thi V.H."/>
            <person name="Chalabi S."/>
            <person name="Hu Q."/>
            <person name="Fan C."/>
            <person name="Tollenaere R."/>
            <person name="Lu Y."/>
            <person name="Battail C."/>
            <person name="Shen J."/>
            <person name="Sidebottom C.H."/>
            <person name="Wang X."/>
            <person name="Canaguier A."/>
            <person name="Chauveau A."/>
            <person name="Berard A."/>
            <person name="Deniot G."/>
            <person name="Guan M."/>
            <person name="Liu Z."/>
            <person name="Sun F."/>
            <person name="Lim Y.P."/>
            <person name="Lyons E."/>
            <person name="Town C.D."/>
            <person name="Bancroft I."/>
            <person name="Wang X."/>
            <person name="Meng J."/>
            <person name="Ma J."/>
            <person name="Pires J.C."/>
            <person name="King G.J."/>
            <person name="Brunel D."/>
            <person name="Delourme R."/>
            <person name="Renard M."/>
            <person name="Aury J.M."/>
            <person name="Adams K.L."/>
            <person name="Batley J."/>
            <person name="Snowdon R.J."/>
            <person name="Tost J."/>
            <person name="Edwards D."/>
            <person name="Zhou Y."/>
            <person name="Hua W."/>
            <person name="Sharpe A.G."/>
            <person name="Paterson A.H."/>
            <person name="Guan C."/>
            <person name="Wincker P."/>
        </authorList>
    </citation>
    <scope>NUCLEOTIDE SEQUENCE [LARGE SCALE GENOMIC DNA]</scope>
    <source>
        <strain evidence="3">cv. Darmor-bzh</strain>
    </source>
</reference>
<evidence type="ECO:0000313" key="2">
    <source>
        <dbReference type="EMBL" id="CDY47329.1"/>
    </source>
</evidence>
<name>A0A078ID88_BRANA</name>
<proteinExistence type="predicted"/>
<evidence type="ECO:0000313" key="1">
    <source>
        <dbReference type="EMBL" id="CAF1857110.1"/>
    </source>
</evidence>
<organism evidence="2 3">
    <name type="scientific">Brassica napus</name>
    <name type="common">Rape</name>
    <dbReference type="NCBI Taxonomy" id="3708"/>
    <lineage>
        <taxon>Eukaryota</taxon>
        <taxon>Viridiplantae</taxon>
        <taxon>Streptophyta</taxon>
        <taxon>Embryophyta</taxon>
        <taxon>Tracheophyta</taxon>
        <taxon>Spermatophyta</taxon>
        <taxon>Magnoliopsida</taxon>
        <taxon>eudicotyledons</taxon>
        <taxon>Gunneridae</taxon>
        <taxon>Pentapetalae</taxon>
        <taxon>rosids</taxon>
        <taxon>malvids</taxon>
        <taxon>Brassicales</taxon>
        <taxon>Brassicaceae</taxon>
        <taxon>Brassiceae</taxon>
        <taxon>Brassica</taxon>
    </lineage>
</organism>
<dbReference type="Gramene" id="CDY47329">
    <property type="protein sequence ID" value="CDY47329"/>
    <property type="gene ID" value="GSBRNA2T00087180001"/>
</dbReference>
<dbReference type="EMBL" id="LK032709">
    <property type="protein sequence ID" value="CDY47329.1"/>
    <property type="molecule type" value="Genomic_DNA"/>
</dbReference>
<reference evidence="1" key="3">
    <citation type="submission" date="2021-01" db="EMBL/GenBank/DDBJ databases">
        <authorList>
            <consortium name="Genoscope - CEA"/>
            <person name="William W."/>
        </authorList>
    </citation>
    <scope>NUCLEOTIDE SEQUENCE</scope>
</reference>
<accession>A0A078ID88</accession>
<gene>
    <name evidence="2" type="primary">BnaCnng14660D</name>
    <name evidence="1" type="ORF">DARMORV10_C04P42750.1</name>
    <name evidence="2" type="ORF">GSBRNA2T00087180001</name>
</gene>
<dbReference type="EMBL" id="HG994368">
    <property type="protein sequence ID" value="CAF1857110.1"/>
    <property type="molecule type" value="Genomic_DNA"/>
</dbReference>
<keyword evidence="3" id="KW-1185">Reference proteome</keyword>
<evidence type="ECO:0000313" key="3">
    <source>
        <dbReference type="Proteomes" id="UP000028999"/>
    </source>
</evidence>
<sequence length="86" mass="9907">MVDVRVLERQETGTLHPSLSRSISPASARIQSKLSPTRTEQFKYKEGGKQVFAESEFGVCKYSKNLMMAYLKDLYSKYNSTITRMY</sequence>
<dbReference type="AlphaFoldDB" id="A0A078ID88"/>
<dbReference type="PaxDb" id="3708-A0A078ID88"/>
<dbReference type="Proteomes" id="UP001295469">
    <property type="component" value="Chromosome C04"/>
</dbReference>